<gene>
    <name evidence="2" type="ORF">PLEPLA_LOCUS36193</name>
</gene>
<feature type="region of interest" description="Disordered" evidence="1">
    <location>
        <begin position="133"/>
        <end position="160"/>
    </location>
</feature>
<dbReference type="AlphaFoldDB" id="A0A9N7Z3F1"/>
<feature type="region of interest" description="Disordered" evidence="1">
    <location>
        <begin position="1"/>
        <end position="24"/>
    </location>
</feature>
<evidence type="ECO:0000313" key="2">
    <source>
        <dbReference type="EMBL" id="CAB1448541.1"/>
    </source>
</evidence>
<evidence type="ECO:0000256" key="1">
    <source>
        <dbReference type="SAM" id="MobiDB-lite"/>
    </source>
</evidence>
<comment type="caution">
    <text evidence="2">The sequence shown here is derived from an EMBL/GenBank/DDBJ whole genome shotgun (WGS) entry which is preliminary data.</text>
</comment>
<dbReference type="Proteomes" id="UP001153269">
    <property type="component" value="Unassembled WGS sequence"/>
</dbReference>
<protein>
    <submittedName>
        <fullName evidence="2">Uncharacterized protein</fullName>
    </submittedName>
</protein>
<evidence type="ECO:0000313" key="3">
    <source>
        <dbReference type="Proteomes" id="UP001153269"/>
    </source>
</evidence>
<name>A0A9N7Z3F1_PLEPL</name>
<organism evidence="2 3">
    <name type="scientific">Pleuronectes platessa</name>
    <name type="common">European plaice</name>
    <dbReference type="NCBI Taxonomy" id="8262"/>
    <lineage>
        <taxon>Eukaryota</taxon>
        <taxon>Metazoa</taxon>
        <taxon>Chordata</taxon>
        <taxon>Craniata</taxon>
        <taxon>Vertebrata</taxon>
        <taxon>Euteleostomi</taxon>
        <taxon>Actinopterygii</taxon>
        <taxon>Neopterygii</taxon>
        <taxon>Teleostei</taxon>
        <taxon>Neoteleostei</taxon>
        <taxon>Acanthomorphata</taxon>
        <taxon>Carangaria</taxon>
        <taxon>Pleuronectiformes</taxon>
        <taxon>Pleuronectoidei</taxon>
        <taxon>Pleuronectidae</taxon>
        <taxon>Pleuronectes</taxon>
    </lineage>
</organism>
<proteinExistence type="predicted"/>
<reference evidence="2" key="1">
    <citation type="submission" date="2020-03" db="EMBL/GenBank/DDBJ databases">
        <authorList>
            <person name="Weist P."/>
        </authorList>
    </citation>
    <scope>NUCLEOTIDE SEQUENCE</scope>
</reference>
<sequence>MPKLSLASPLKNGPRSTEGPGMYGVATRERHNSSVLIVRYFIRGQQFVPVHEHEIEWRRAHLPRTESGLLNGALFTPGASARKIKCRHPKPGLWRSRTVTALSKTLNSSYRMGSAETPFTQRTMHRARTAGLMQKWPSDPRGPPSPSHRGSVYSSPSPGHLCRPAVKSRFNGDVMSCTRGEKLSGPITTQGVF</sequence>
<dbReference type="EMBL" id="CADEAL010003981">
    <property type="protein sequence ID" value="CAB1448541.1"/>
    <property type="molecule type" value="Genomic_DNA"/>
</dbReference>
<keyword evidence="3" id="KW-1185">Reference proteome</keyword>
<accession>A0A9N7Z3F1</accession>